<dbReference type="Pfam" id="PF13640">
    <property type="entry name" value="2OG-FeII_Oxy_3"/>
    <property type="match status" value="1"/>
</dbReference>
<dbReference type="InterPro" id="IPR006620">
    <property type="entry name" value="Pro_4_hyd_alph"/>
</dbReference>
<dbReference type="GO" id="GO:0005506">
    <property type="term" value="F:iron ion binding"/>
    <property type="evidence" value="ECO:0007669"/>
    <property type="project" value="InterPro"/>
</dbReference>
<name>A0A0D3IKD3_EMIH1</name>
<reference evidence="9" key="1">
    <citation type="journal article" date="2013" name="Nature">
        <title>Pan genome of the phytoplankton Emiliania underpins its global distribution.</title>
        <authorList>
            <person name="Read B.A."/>
            <person name="Kegel J."/>
            <person name="Klute M.J."/>
            <person name="Kuo A."/>
            <person name="Lefebvre S.C."/>
            <person name="Maumus F."/>
            <person name="Mayer C."/>
            <person name="Miller J."/>
            <person name="Monier A."/>
            <person name="Salamov A."/>
            <person name="Young J."/>
            <person name="Aguilar M."/>
            <person name="Claverie J.M."/>
            <person name="Frickenhaus S."/>
            <person name="Gonzalez K."/>
            <person name="Herman E.K."/>
            <person name="Lin Y.C."/>
            <person name="Napier J."/>
            <person name="Ogata H."/>
            <person name="Sarno A.F."/>
            <person name="Shmutz J."/>
            <person name="Schroeder D."/>
            <person name="de Vargas C."/>
            <person name="Verret F."/>
            <person name="von Dassow P."/>
            <person name="Valentin K."/>
            <person name="Van de Peer Y."/>
            <person name="Wheeler G."/>
            <person name="Dacks J.B."/>
            <person name="Delwiche C.F."/>
            <person name="Dyhrman S.T."/>
            <person name="Glockner G."/>
            <person name="John U."/>
            <person name="Richards T."/>
            <person name="Worden A.Z."/>
            <person name="Zhang X."/>
            <person name="Grigoriev I.V."/>
            <person name="Allen A.E."/>
            <person name="Bidle K."/>
            <person name="Borodovsky M."/>
            <person name="Bowler C."/>
            <person name="Brownlee C."/>
            <person name="Cock J.M."/>
            <person name="Elias M."/>
            <person name="Gladyshev V.N."/>
            <person name="Groth M."/>
            <person name="Guda C."/>
            <person name="Hadaegh A."/>
            <person name="Iglesias-Rodriguez M.D."/>
            <person name="Jenkins J."/>
            <person name="Jones B.M."/>
            <person name="Lawson T."/>
            <person name="Leese F."/>
            <person name="Lindquist E."/>
            <person name="Lobanov A."/>
            <person name="Lomsadze A."/>
            <person name="Malik S.B."/>
            <person name="Marsh M.E."/>
            <person name="Mackinder L."/>
            <person name="Mock T."/>
            <person name="Mueller-Roeber B."/>
            <person name="Pagarete A."/>
            <person name="Parker M."/>
            <person name="Probert I."/>
            <person name="Quesneville H."/>
            <person name="Raines C."/>
            <person name="Rensing S.A."/>
            <person name="Riano-Pachon D.M."/>
            <person name="Richier S."/>
            <person name="Rokitta S."/>
            <person name="Shiraiwa Y."/>
            <person name="Soanes D.M."/>
            <person name="van der Giezen M."/>
            <person name="Wahlund T.M."/>
            <person name="Williams B."/>
            <person name="Wilson W."/>
            <person name="Wolfe G."/>
            <person name="Wurch L.L."/>
        </authorList>
    </citation>
    <scope>NUCLEOTIDE SEQUENCE</scope>
</reference>
<reference evidence="8" key="2">
    <citation type="submission" date="2024-10" db="UniProtKB">
        <authorList>
            <consortium name="EnsemblProtists"/>
        </authorList>
    </citation>
    <scope>IDENTIFICATION</scope>
</reference>
<keyword evidence="9" id="KW-1185">Reference proteome</keyword>
<dbReference type="SMART" id="SM00702">
    <property type="entry name" value="P4Hc"/>
    <property type="match status" value="1"/>
</dbReference>
<dbReference type="GeneID" id="17257866"/>
<sequence length="471" mass="50534">MRGGFLLWAAAAAGFGGLLPRERRALSEADAPEAPAAFTAAADECRERIGHTLGEVWMQCVVDRLLVAMGDPTSTHPPFATVPHTFDPLAPLPSHAGEAGYASSHRLKDLLRDYSCDASGPGSTPSRRFAWTHTPHDPCAAAEREEAGGGVGGGGGAEGAFLYRRGFLPAGDSLGELDGEMSEAEALSLCASHARCQGFTYASSERAHGRRHRMMFKSAADDVAAAEGWHSLKRRAAAVDCSPPPGASRRPPPPAVEYSVGVLREEPPIYVVDGFVSRAECEAMVNATVPRMGRSVVSGGGFSAARRSYSVSIRRTTPVTALARRLFAFAREAAGYETLMEGPGQEPVNAVYYKDDGDQYRAHCDGECNGGPWREGKRIATGLVYCETADRGGDTLFTRVGLKVVPKPGQLLFFGYKLRDEGSPTGWAAAMDNGVTEHSGCPLREGRKWIATMWFREGVSAERPWDSLRDL</sequence>
<dbReference type="InterPro" id="IPR005123">
    <property type="entry name" value="Oxoglu/Fe-dep_dioxygenase_dom"/>
</dbReference>
<dbReference type="KEGG" id="ehx:EMIHUDRAFT_470882"/>
<feature type="domain" description="Fe2OG dioxygenase" evidence="7">
    <location>
        <begin position="344"/>
        <end position="457"/>
    </location>
</feature>
<dbReference type="InterPro" id="IPR044862">
    <property type="entry name" value="Pro_4_hyd_alph_FE2OG_OXY"/>
</dbReference>
<keyword evidence="4" id="KW-0560">Oxidoreductase</keyword>
<dbReference type="Gene3D" id="2.60.120.620">
    <property type="entry name" value="q2cbj1_9rhob like domain"/>
    <property type="match status" value="1"/>
</dbReference>
<proteinExistence type="predicted"/>
<dbReference type="eggNOG" id="KOG1591">
    <property type="taxonomic scope" value="Eukaryota"/>
</dbReference>
<protein>
    <recommendedName>
        <fullName evidence="7">Fe2OG dioxygenase domain-containing protein</fullName>
    </recommendedName>
</protein>
<evidence type="ECO:0000256" key="6">
    <source>
        <dbReference type="SAM" id="SignalP"/>
    </source>
</evidence>
<accession>A0A0D3IKD3</accession>
<comment type="cofactor">
    <cofactor evidence="1">
        <name>L-ascorbate</name>
        <dbReference type="ChEBI" id="CHEBI:38290"/>
    </cofactor>
</comment>
<dbReference type="GO" id="GO:0005783">
    <property type="term" value="C:endoplasmic reticulum"/>
    <property type="evidence" value="ECO:0007669"/>
    <property type="project" value="TreeGrafter"/>
</dbReference>
<dbReference type="GO" id="GO:0004656">
    <property type="term" value="F:procollagen-proline 4-dioxygenase activity"/>
    <property type="evidence" value="ECO:0007669"/>
    <property type="project" value="TreeGrafter"/>
</dbReference>
<keyword evidence="2" id="KW-0479">Metal-binding</keyword>
<keyword evidence="5" id="KW-0408">Iron</keyword>
<evidence type="ECO:0000259" key="7">
    <source>
        <dbReference type="PROSITE" id="PS51471"/>
    </source>
</evidence>
<dbReference type="OMA" id="GWHSLKR"/>
<feature type="signal peptide" evidence="6">
    <location>
        <begin position="1"/>
        <end position="16"/>
    </location>
</feature>
<dbReference type="InterPro" id="IPR045054">
    <property type="entry name" value="P4HA-like"/>
</dbReference>
<dbReference type="PaxDb" id="2903-EOD11718"/>
<dbReference type="PANTHER" id="PTHR10869">
    <property type="entry name" value="PROLYL 4-HYDROXYLASE ALPHA SUBUNIT"/>
    <property type="match status" value="1"/>
</dbReference>
<evidence type="ECO:0000313" key="9">
    <source>
        <dbReference type="Proteomes" id="UP000013827"/>
    </source>
</evidence>
<dbReference type="AlphaFoldDB" id="A0A0D3IKD3"/>
<evidence type="ECO:0000256" key="5">
    <source>
        <dbReference type="ARBA" id="ARBA00023004"/>
    </source>
</evidence>
<evidence type="ECO:0000256" key="3">
    <source>
        <dbReference type="ARBA" id="ARBA00022964"/>
    </source>
</evidence>
<evidence type="ECO:0000256" key="4">
    <source>
        <dbReference type="ARBA" id="ARBA00023002"/>
    </source>
</evidence>
<dbReference type="Proteomes" id="UP000013827">
    <property type="component" value="Unassembled WGS sequence"/>
</dbReference>
<dbReference type="PROSITE" id="PS51471">
    <property type="entry name" value="FE2OG_OXY"/>
    <property type="match status" value="1"/>
</dbReference>
<evidence type="ECO:0000256" key="1">
    <source>
        <dbReference type="ARBA" id="ARBA00001961"/>
    </source>
</evidence>
<dbReference type="EnsemblProtists" id="EOD11718">
    <property type="protein sequence ID" value="EOD11718"/>
    <property type="gene ID" value="EMIHUDRAFT_470882"/>
</dbReference>
<evidence type="ECO:0000256" key="2">
    <source>
        <dbReference type="ARBA" id="ARBA00022723"/>
    </source>
</evidence>
<dbReference type="RefSeq" id="XP_005764147.1">
    <property type="nucleotide sequence ID" value="XM_005764090.1"/>
</dbReference>
<keyword evidence="6" id="KW-0732">Signal</keyword>
<organism evidence="8 9">
    <name type="scientific">Emiliania huxleyi (strain CCMP1516)</name>
    <dbReference type="NCBI Taxonomy" id="280463"/>
    <lineage>
        <taxon>Eukaryota</taxon>
        <taxon>Haptista</taxon>
        <taxon>Haptophyta</taxon>
        <taxon>Prymnesiophyceae</taxon>
        <taxon>Isochrysidales</taxon>
        <taxon>Noelaerhabdaceae</taxon>
        <taxon>Emiliania</taxon>
    </lineage>
</organism>
<dbReference type="GO" id="GO:0031418">
    <property type="term" value="F:L-ascorbic acid binding"/>
    <property type="evidence" value="ECO:0007669"/>
    <property type="project" value="InterPro"/>
</dbReference>
<keyword evidence="3" id="KW-0223">Dioxygenase</keyword>
<feature type="chain" id="PRO_5044236740" description="Fe2OG dioxygenase domain-containing protein" evidence="6">
    <location>
        <begin position="17"/>
        <end position="471"/>
    </location>
</feature>
<dbReference type="HOGENOM" id="CLU_580671_0_0_1"/>
<dbReference type="PANTHER" id="PTHR10869:SF226">
    <property type="entry name" value="PROLYL 4-HYDROXYLASE ALPHA SUBUNIT DOMAIN-CONTAINING PROTEIN"/>
    <property type="match status" value="1"/>
</dbReference>
<evidence type="ECO:0000313" key="8">
    <source>
        <dbReference type="EnsemblProtists" id="EOD11718"/>
    </source>
</evidence>